<comment type="subcellular location">
    <subcellularLocation>
        <location evidence="1">Cell projection</location>
        <location evidence="1">Cilium</location>
    </subcellularLocation>
    <subcellularLocation>
        <location evidence="2">Cytoplasm</location>
    </subcellularLocation>
</comment>
<evidence type="ECO:0000256" key="1">
    <source>
        <dbReference type="ARBA" id="ARBA00004138"/>
    </source>
</evidence>
<dbReference type="InterPro" id="IPR015943">
    <property type="entry name" value="WD40/YVTN_repeat-like_dom_sf"/>
</dbReference>
<dbReference type="GO" id="GO:0097730">
    <property type="term" value="C:non-motile cilium"/>
    <property type="evidence" value="ECO:0007669"/>
    <property type="project" value="TreeGrafter"/>
</dbReference>
<keyword evidence="3" id="KW-0963">Cytoplasm</keyword>
<keyword evidence="10" id="KW-1185">Reference proteome</keyword>
<dbReference type="InterPro" id="IPR001680">
    <property type="entry name" value="WD40_rpt"/>
</dbReference>
<dbReference type="GO" id="GO:0061512">
    <property type="term" value="P:protein localization to cilium"/>
    <property type="evidence" value="ECO:0007669"/>
    <property type="project" value="TreeGrafter"/>
</dbReference>
<dbReference type="SMART" id="SM00320">
    <property type="entry name" value="WD40"/>
    <property type="match status" value="3"/>
</dbReference>
<dbReference type="InterPro" id="IPR056159">
    <property type="entry name" value="Beta-prop_IFT121_TULP_N"/>
</dbReference>
<keyword evidence="7" id="KW-0966">Cell projection</keyword>
<keyword evidence="6" id="KW-0969">Cilium</keyword>
<protein>
    <recommendedName>
        <fullName evidence="8">IFT121/TULP4 N-terminal domain-containing protein</fullName>
    </recommendedName>
</protein>
<evidence type="ECO:0000259" key="8">
    <source>
        <dbReference type="Pfam" id="PF24797"/>
    </source>
</evidence>
<feature type="domain" description="IFT121/TULP4 N-terminal" evidence="8">
    <location>
        <begin position="9"/>
        <end position="381"/>
    </location>
</feature>
<dbReference type="Proteomes" id="UP000051952">
    <property type="component" value="Unassembled WGS sequence"/>
</dbReference>
<dbReference type="PANTHER" id="PTHR12764">
    <property type="entry name" value="WD REPEAT DOMAIN-RELATED"/>
    <property type="match status" value="1"/>
</dbReference>
<dbReference type="GO" id="GO:1905515">
    <property type="term" value="P:non-motile cilium assembly"/>
    <property type="evidence" value="ECO:0007669"/>
    <property type="project" value="TreeGrafter"/>
</dbReference>
<evidence type="ECO:0000256" key="2">
    <source>
        <dbReference type="ARBA" id="ARBA00004496"/>
    </source>
</evidence>
<sequence>MSNDKEDKMHASLTRKLRFKSGLDAKSIAWSSEHHWIACGGRGGSLTVHGLEADKDVSNIYGGGVSTNGNTEITNASVDLTKYATLQDKAHDKTTTVVAVEWNNQHKKLLTCDDSGLFIVWSQVNGVWLMEMINQQKSKQLCGVQWSPDGSRVCFAYTDGYLMVGSVGGDRLWAQEVGYTMCGMSWSPDSTELLIVAPTSRELHLLSSKDGQLLRKAAMVCSPPPVTPKSPTSAFTMLKSLFTSPKPKVPLAIVRWSHQPKDFSSDTNDQVARIAVCYVEAGSVQLMRNATDPTPRLVDTSLRIADLQWNPAGSVLAVLGSATQPQPTTTSTTAVVQFFSNVGQHLSTLTLPGSRCGGVAWEGNGERVVATVDACAYFANMVKGDALSDPPACAVDSD</sequence>
<evidence type="ECO:0000256" key="6">
    <source>
        <dbReference type="ARBA" id="ARBA00023069"/>
    </source>
</evidence>
<dbReference type="AlphaFoldDB" id="A0A0S4IUQ6"/>
<dbReference type="EMBL" id="CYKH01000220">
    <property type="protein sequence ID" value="CUE97237.1"/>
    <property type="molecule type" value="Genomic_DNA"/>
</dbReference>
<dbReference type="PANTHER" id="PTHR12764:SF5">
    <property type="entry name" value="LD29485P"/>
    <property type="match status" value="1"/>
</dbReference>
<dbReference type="OrthoDB" id="10260567at2759"/>
<dbReference type="Gene3D" id="2.130.10.10">
    <property type="entry name" value="YVTN repeat-like/Quinoprotein amine dehydrogenase"/>
    <property type="match status" value="1"/>
</dbReference>
<evidence type="ECO:0000256" key="3">
    <source>
        <dbReference type="ARBA" id="ARBA00022490"/>
    </source>
</evidence>
<gene>
    <name evidence="9" type="ORF">BSAL_57815</name>
</gene>
<organism evidence="9 10">
    <name type="scientific">Bodo saltans</name>
    <name type="common">Flagellated protozoan</name>
    <dbReference type="NCBI Taxonomy" id="75058"/>
    <lineage>
        <taxon>Eukaryota</taxon>
        <taxon>Discoba</taxon>
        <taxon>Euglenozoa</taxon>
        <taxon>Kinetoplastea</taxon>
        <taxon>Metakinetoplastina</taxon>
        <taxon>Eubodonida</taxon>
        <taxon>Bodonidae</taxon>
        <taxon>Bodo</taxon>
    </lineage>
</organism>
<dbReference type="GO" id="GO:0005737">
    <property type="term" value="C:cytoplasm"/>
    <property type="evidence" value="ECO:0007669"/>
    <property type="project" value="UniProtKB-SubCell"/>
</dbReference>
<dbReference type="SUPFAM" id="SSF82171">
    <property type="entry name" value="DPP6 N-terminal domain-like"/>
    <property type="match status" value="1"/>
</dbReference>
<accession>A0A0S4IUQ6</accession>
<proteinExistence type="predicted"/>
<keyword evidence="4" id="KW-0853">WD repeat</keyword>
<evidence type="ECO:0000313" key="9">
    <source>
        <dbReference type="EMBL" id="CUE97237.1"/>
    </source>
</evidence>
<evidence type="ECO:0000256" key="4">
    <source>
        <dbReference type="ARBA" id="ARBA00022574"/>
    </source>
</evidence>
<dbReference type="GO" id="GO:0030991">
    <property type="term" value="C:intraciliary transport particle A"/>
    <property type="evidence" value="ECO:0007669"/>
    <property type="project" value="TreeGrafter"/>
</dbReference>
<reference evidence="10" key="1">
    <citation type="submission" date="2015-09" db="EMBL/GenBank/DDBJ databases">
        <authorList>
            <consortium name="Pathogen Informatics"/>
        </authorList>
    </citation>
    <scope>NUCLEOTIDE SEQUENCE [LARGE SCALE GENOMIC DNA]</scope>
    <source>
        <strain evidence="10">Lake Konstanz</strain>
    </source>
</reference>
<evidence type="ECO:0000256" key="7">
    <source>
        <dbReference type="ARBA" id="ARBA00023273"/>
    </source>
</evidence>
<evidence type="ECO:0000256" key="5">
    <source>
        <dbReference type="ARBA" id="ARBA00022737"/>
    </source>
</evidence>
<dbReference type="VEuPathDB" id="TriTrypDB:BSAL_57815"/>
<keyword evidence="5" id="KW-0677">Repeat</keyword>
<evidence type="ECO:0000313" key="10">
    <source>
        <dbReference type="Proteomes" id="UP000051952"/>
    </source>
</evidence>
<dbReference type="InterPro" id="IPR039857">
    <property type="entry name" value="Ift122/121"/>
</dbReference>
<dbReference type="Pfam" id="PF24797">
    <property type="entry name" value="Beta-prop_WDR35_TULP_N"/>
    <property type="match status" value="1"/>
</dbReference>
<name>A0A0S4IUQ6_BODSA</name>
<dbReference type="GO" id="GO:0035721">
    <property type="term" value="P:intraciliary retrograde transport"/>
    <property type="evidence" value="ECO:0007669"/>
    <property type="project" value="TreeGrafter"/>
</dbReference>